<evidence type="ECO:0000256" key="7">
    <source>
        <dbReference type="ARBA" id="ARBA00047930"/>
    </source>
</evidence>
<dbReference type="Gene3D" id="2.60.120.620">
    <property type="entry name" value="q2cbj1_9rhob like domain"/>
    <property type="match status" value="1"/>
</dbReference>
<dbReference type="GO" id="GO:0031418">
    <property type="term" value="F:L-ascorbic acid binding"/>
    <property type="evidence" value="ECO:0007669"/>
    <property type="project" value="InterPro"/>
</dbReference>
<evidence type="ECO:0000256" key="1">
    <source>
        <dbReference type="ARBA" id="ARBA00001961"/>
    </source>
</evidence>
<dbReference type="Pfam" id="PF13640">
    <property type="entry name" value="2OG-FeII_Oxy_3"/>
    <property type="match status" value="1"/>
</dbReference>
<keyword evidence="4" id="KW-0223">Dioxygenase</keyword>
<gene>
    <name evidence="9" type="ORF">ACHHYP_01617</name>
</gene>
<dbReference type="InterPro" id="IPR005123">
    <property type="entry name" value="Oxoglu/Fe-dep_dioxygenase_dom"/>
</dbReference>
<proteinExistence type="predicted"/>
<dbReference type="PANTHER" id="PTHR34496">
    <property type="entry name" value="GLCNAC TRANSFERASE-RELATED"/>
    <property type="match status" value="1"/>
</dbReference>
<evidence type="ECO:0000256" key="2">
    <source>
        <dbReference type="ARBA" id="ARBA00012264"/>
    </source>
</evidence>
<dbReference type="EMBL" id="JNBR01000371">
    <property type="protein sequence ID" value="OQR94205.1"/>
    <property type="molecule type" value="Genomic_DNA"/>
</dbReference>
<protein>
    <recommendedName>
        <fullName evidence="2">procollagen-lysine 5-dioxygenase</fullName>
        <ecNumber evidence="2">1.14.11.4</ecNumber>
    </recommendedName>
</protein>
<reference evidence="9 10" key="1">
    <citation type="journal article" date="2014" name="Genome Biol. Evol.">
        <title>The secreted proteins of Achlya hypogyna and Thraustotheca clavata identify the ancestral oomycete secretome and reveal gene acquisitions by horizontal gene transfer.</title>
        <authorList>
            <person name="Misner I."/>
            <person name="Blouin N."/>
            <person name="Leonard G."/>
            <person name="Richards T.A."/>
            <person name="Lane C.E."/>
        </authorList>
    </citation>
    <scope>NUCLEOTIDE SEQUENCE [LARGE SCALE GENOMIC DNA]</scope>
    <source>
        <strain evidence="9 10">ATCC 48635</strain>
    </source>
</reference>
<keyword evidence="6" id="KW-0408">Iron</keyword>
<dbReference type="SMART" id="SM00702">
    <property type="entry name" value="P4Hc"/>
    <property type="match status" value="1"/>
</dbReference>
<evidence type="ECO:0000256" key="4">
    <source>
        <dbReference type="ARBA" id="ARBA00022964"/>
    </source>
</evidence>
<dbReference type="InterPro" id="IPR044862">
    <property type="entry name" value="Pro_4_hyd_alph_FE2OG_OXY"/>
</dbReference>
<dbReference type="InterPro" id="IPR006620">
    <property type="entry name" value="Pro_4_hyd_alph"/>
</dbReference>
<evidence type="ECO:0000313" key="9">
    <source>
        <dbReference type="EMBL" id="OQR94205.1"/>
    </source>
</evidence>
<dbReference type="AlphaFoldDB" id="A0A1V9Z869"/>
<evidence type="ECO:0000256" key="6">
    <source>
        <dbReference type="ARBA" id="ARBA00023004"/>
    </source>
</evidence>
<sequence>MTGSSLLDALSPALRAQVEASLGTALPAKSTTPSSSPAAPSPALGTAFSKAEVDALVGSQGYVVRKSLLGPAEAAAIHASCVDLRASSALRAAQVGIAGDATATVTSARGDQLLWLPQDTTALPPPVQRLLKLVEKLVHGLTKKAPSLGIRNIRSTQFAVFPGNGSRFVTHVDTHAKTAPCRRITCLYYLNPGWEPAHGGALRIHAATGAIDVPPLLDTCLFFRSFDVPHEVLPSFADRLAFTIWYYGDPEPILALPPALPCPENADEDATIFVSIASYRDSECAATLAELFATAKIPGRVHVGLCHQVVDGDDIAFLDSLPPTVRVHRMDAAAATGPCLARHLAQQLYEGETYYLQIDSHMRFRRSWDAFLIHELHRCPSPAPVLTTYPLGYTLPNKIPDDVRPTLLCAVSEVPADGLVRQCGKVLKRQTAAPLPSRFWAAGFAFAHGRVVTEVPYDPALSFVFFGEELSMAARLFTNGFDFFAPSEAVVYHLWSRGHRPSFREHAPPQEPAATDYVRRLVRGLPISQDERLRYRGLGSLRSLAAFHENVGLDPATGEVSWSSLWGGRDPIEFALDAAVAQ</sequence>
<keyword evidence="5" id="KW-0560">Oxidoreductase</keyword>
<dbReference type="GO" id="GO:0008475">
    <property type="term" value="F:procollagen-lysine 5-dioxygenase activity"/>
    <property type="evidence" value="ECO:0007669"/>
    <property type="project" value="UniProtKB-EC"/>
</dbReference>
<comment type="caution">
    <text evidence="9">The sequence shown here is derived from an EMBL/GenBank/DDBJ whole genome shotgun (WGS) entry which is preliminary data.</text>
</comment>
<dbReference type="STRING" id="1202772.A0A1V9Z869"/>
<dbReference type="Pfam" id="PF11397">
    <property type="entry name" value="GlcNAc"/>
    <property type="match status" value="2"/>
</dbReference>
<evidence type="ECO:0000313" key="10">
    <source>
        <dbReference type="Proteomes" id="UP000243579"/>
    </source>
</evidence>
<organism evidence="9 10">
    <name type="scientific">Achlya hypogyna</name>
    <name type="common">Oomycete</name>
    <name type="synonym">Protoachlya hypogyna</name>
    <dbReference type="NCBI Taxonomy" id="1202772"/>
    <lineage>
        <taxon>Eukaryota</taxon>
        <taxon>Sar</taxon>
        <taxon>Stramenopiles</taxon>
        <taxon>Oomycota</taxon>
        <taxon>Saprolegniomycetes</taxon>
        <taxon>Saprolegniales</taxon>
        <taxon>Achlyaceae</taxon>
        <taxon>Achlya</taxon>
    </lineage>
</organism>
<comment type="cofactor">
    <cofactor evidence="1">
        <name>L-ascorbate</name>
        <dbReference type="ChEBI" id="CHEBI:38290"/>
    </cofactor>
</comment>
<name>A0A1V9Z869_ACHHY</name>
<evidence type="ECO:0000259" key="8">
    <source>
        <dbReference type="PROSITE" id="PS51471"/>
    </source>
</evidence>
<feature type="domain" description="Fe2OG dioxygenase" evidence="8">
    <location>
        <begin position="152"/>
        <end position="248"/>
    </location>
</feature>
<comment type="catalytic activity">
    <reaction evidence="7">
        <text>L-lysyl-[collagen] + 2-oxoglutarate + O2 = (5R)-5-hydroxy-L-lysyl-[collagen] + succinate + CO2</text>
        <dbReference type="Rhea" id="RHEA:16569"/>
        <dbReference type="Rhea" id="RHEA-COMP:12751"/>
        <dbReference type="Rhea" id="RHEA-COMP:12752"/>
        <dbReference type="ChEBI" id="CHEBI:15379"/>
        <dbReference type="ChEBI" id="CHEBI:16526"/>
        <dbReference type="ChEBI" id="CHEBI:16810"/>
        <dbReference type="ChEBI" id="CHEBI:29969"/>
        <dbReference type="ChEBI" id="CHEBI:30031"/>
        <dbReference type="ChEBI" id="CHEBI:133442"/>
        <dbReference type="EC" id="1.14.11.4"/>
    </reaction>
</comment>
<dbReference type="InterPro" id="IPR029044">
    <property type="entry name" value="Nucleotide-diphossugar_trans"/>
</dbReference>
<dbReference type="EC" id="1.14.11.4" evidence="2"/>
<dbReference type="OrthoDB" id="76265at2759"/>
<keyword evidence="10" id="KW-1185">Reference proteome</keyword>
<accession>A0A1V9Z869</accession>
<evidence type="ECO:0000256" key="3">
    <source>
        <dbReference type="ARBA" id="ARBA00022723"/>
    </source>
</evidence>
<keyword evidence="3" id="KW-0479">Metal-binding</keyword>
<dbReference type="PROSITE" id="PS51471">
    <property type="entry name" value="FE2OG_OXY"/>
    <property type="match status" value="1"/>
</dbReference>
<dbReference type="Proteomes" id="UP000243579">
    <property type="component" value="Unassembled WGS sequence"/>
</dbReference>
<dbReference type="SUPFAM" id="SSF53448">
    <property type="entry name" value="Nucleotide-diphospho-sugar transferases"/>
    <property type="match status" value="1"/>
</dbReference>
<evidence type="ECO:0000256" key="5">
    <source>
        <dbReference type="ARBA" id="ARBA00023002"/>
    </source>
</evidence>
<dbReference type="GO" id="GO:0005506">
    <property type="term" value="F:iron ion binding"/>
    <property type="evidence" value="ECO:0007669"/>
    <property type="project" value="InterPro"/>
</dbReference>
<dbReference type="InterPro" id="IPR021067">
    <property type="entry name" value="Glycosyltransferase"/>
</dbReference>
<dbReference type="PANTHER" id="PTHR34496:SF9">
    <property type="entry name" value="[SKP1-PROTEIN]-HYDROXYPROLINE N-ACETYLGLUCOSAMINYLTRANSFERASE"/>
    <property type="match status" value="1"/>
</dbReference>